<gene>
    <name evidence="3" type="ORF">ACFPIE_12760</name>
</gene>
<dbReference type="EMBL" id="JBHSLF010000024">
    <property type="protein sequence ID" value="MFC5344788.1"/>
    <property type="molecule type" value="Genomic_DNA"/>
</dbReference>
<evidence type="ECO:0000256" key="1">
    <source>
        <dbReference type="ARBA" id="ARBA00008007"/>
    </source>
</evidence>
<evidence type="ECO:0000313" key="3">
    <source>
        <dbReference type="EMBL" id="MFC5344788.1"/>
    </source>
</evidence>
<dbReference type="SUPFAM" id="SSF53271">
    <property type="entry name" value="PRTase-like"/>
    <property type="match status" value="1"/>
</dbReference>
<dbReference type="InterPro" id="IPR000836">
    <property type="entry name" value="PRTase_dom"/>
</dbReference>
<evidence type="ECO:0000313" key="4">
    <source>
        <dbReference type="Proteomes" id="UP001596152"/>
    </source>
</evidence>
<keyword evidence="4" id="KW-1185">Reference proteome</keyword>
<organism evidence="3 4">
    <name type="scientific">Brevundimonas staleyi</name>
    <dbReference type="NCBI Taxonomy" id="74326"/>
    <lineage>
        <taxon>Bacteria</taxon>
        <taxon>Pseudomonadati</taxon>
        <taxon>Pseudomonadota</taxon>
        <taxon>Alphaproteobacteria</taxon>
        <taxon>Caulobacterales</taxon>
        <taxon>Caulobacteraceae</taxon>
        <taxon>Brevundimonas</taxon>
    </lineage>
</organism>
<dbReference type="Pfam" id="PF00156">
    <property type="entry name" value="Pribosyltran"/>
    <property type="match status" value="1"/>
</dbReference>
<dbReference type="Proteomes" id="UP001596152">
    <property type="component" value="Unassembled WGS sequence"/>
</dbReference>
<reference evidence="4" key="1">
    <citation type="journal article" date="2019" name="Int. J. Syst. Evol. Microbiol.">
        <title>The Global Catalogue of Microorganisms (GCM) 10K type strain sequencing project: providing services to taxonomists for standard genome sequencing and annotation.</title>
        <authorList>
            <consortium name="The Broad Institute Genomics Platform"/>
            <consortium name="The Broad Institute Genome Sequencing Center for Infectious Disease"/>
            <person name="Wu L."/>
            <person name="Ma J."/>
        </authorList>
    </citation>
    <scope>NUCLEOTIDE SEQUENCE [LARGE SCALE GENOMIC DNA]</scope>
    <source>
        <strain evidence="4">JCM 12125</strain>
    </source>
</reference>
<dbReference type="CDD" id="cd06223">
    <property type="entry name" value="PRTases_typeI"/>
    <property type="match status" value="1"/>
</dbReference>
<dbReference type="PANTHER" id="PTHR47505">
    <property type="entry name" value="DNA UTILIZATION PROTEIN YHGH"/>
    <property type="match status" value="1"/>
</dbReference>
<dbReference type="InterPro" id="IPR051910">
    <property type="entry name" value="ComF/GntX_DNA_util-trans"/>
</dbReference>
<comment type="caution">
    <text evidence="3">The sequence shown here is derived from an EMBL/GenBank/DDBJ whole genome shotgun (WGS) entry which is preliminary data.</text>
</comment>
<comment type="similarity">
    <text evidence="1">Belongs to the ComF/GntX family.</text>
</comment>
<name>A0ABW0FV33_9CAUL</name>
<evidence type="ECO:0000259" key="2">
    <source>
        <dbReference type="Pfam" id="PF00156"/>
    </source>
</evidence>
<dbReference type="RefSeq" id="WP_374037747.1">
    <property type="nucleotide sequence ID" value="NZ_CP169082.1"/>
</dbReference>
<sequence>MAVQDGDWSARWEDGRSRIGRAFRSVGRGLADLVLPPLAHDSREATAAAGLTTDAWTRVIFLEDPVCDGCGAGFEFDGGDFASDRCAACTAQPYVFARARAACVYDTASRGLILKFKHGDQQQFAGLFARWLGRAAAPLIEDCDAVVPVPLHPSRLLARRFNQAAEIARPMARTAKRDYLPDALIRARATETQGGRSLRGRKLNVKAAFAVSEAGARSVRGRRILLVDDVLTTGATAEACARALLEAGARAVDLAVIARVKSARELPR</sequence>
<dbReference type="InterPro" id="IPR029057">
    <property type="entry name" value="PRTase-like"/>
</dbReference>
<proteinExistence type="inferred from homology"/>
<dbReference type="Gene3D" id="3.40.50.2020">
    <property type="match status" value="1"/>
</dbReference>
<feature type="domain" description="Phosphoribosyltransferase" evidence="2">
    <location>
        <begin position="214"/>
        <end position="267"/>
    </location>
</feature>
<protein>
    <submittedName>
        <fullName evidence="3">ComF family protein</fullName>
    </submittedName>
</protein>
<dbReference type="PANTHER" id="PTHR47505:SF1">
    <property type="entry name" value="DNA UTILIZATION PROTEIN YHGH"/>
    <property type="match status" value="1"/>
</dbReference>
<accession>A0ABW0FV33</accession>